<evidence type="ECO:0000256" key="1">
    <source>
        <dbReference type="SAM" id="SignalP"/>
    </source>
</evidence>
<sequence length="366" mass="40723">MRLVSLLILACFALIVGSAHSGAEESRFLQADPRRALEFPRDHGKHPDFQTEWWYFTGNLTSPDKDFGFQLTFFRRSLVPEPPKLDSHWSARDLYPAHFALTDKTEKRFYHFDLIAREGPNLAGAAADDLDVYVRNWRVKRAGACVMLDAQQGDAAIKLTLTPLKPIVLHGKNGYSRKGDDESQSSHYYSFTRLAARGTVTLQGKEYAVEGLAWMDHEFGSSILSKDQAGWDWFSLQLDDGTDLMVFHLRKKDGASETPFGTLTSPDGSVTKLAGDDITIIPRGQWRSPATNALYPAAWTISVKKTDTTLEVAPAVPDQELSARRSTQVTYWEGAVNLRGRHQGKPVTGVGYAELTGYAHSMGGRL</sequence>
<dbReference type="InterPro" id="IPR010791">
    <property type="entry name" value="AttH_dom"/>
</dbReference>
<keyword evidence="1" id="KW-0732">Signal</keyword>
<feature type="domain" description="AttH" evidence="2">
    <location>
        <begin position="51"/>
        <end position="221"/>
    </location>
</feature>
<feature type="signal peptide" evidence="1">
    <location>
        <begin position="1"/>
        <end position="21"/>
    </location>
</feature>
<proteinExistence type="predicted"/>
<organism evidence="3">
    <name type="scientific">Desulfomonile tiedjei</name>
    <dbReference type="NCBI Taxonomy" id="2358"/>
    <lineage>
        <taxon>Bacteria</taxon>
        <taxon>Pseudomonadati</taxon>
        <taxon>Thermodesulfobacteriota</taxon>
        <taxon>Desulfomonilia</taxon>
        <taxon>Desulfomonilales</taxon>
        <taxon>Desulfomonilaceae</taxon>
        <taxon>Desulfomonile</taxon>
    </lineage>
</organism>
<dbReference type="Pfam" id="PF07143">
    <property type="entry name" value="CrtC"/>
    <property type="match status" value="1"/>
</dbReference>
<dbReference type="EMBL" id="DTGT01000118">
    <property type="protein sequence ID" value="HGH60400.1"/>
    <property type="molecule type" value="Genomic_DNA"/>
</dbReference>
<dbReference type="PANTHER" id="PTHR38591:SF1">
    <property type="entry name" value="BLL1000 PROTEIN"/>
    <property type="match status" value="1"/>
</dbReference>
<evidence type="ECO:0000259" key="2">
    <source>
        <dbReference type="Pfam" id="PF07143"/>
    </source>
</evidence>
<name>A0A7C4AQW3_9BACT</name>
<dbReference type="Gene3D" id="2.40.370.10">
    <property type="entry name" value="AttH-like domain"/>
    <property type="match status" value="2"/>
</dbReference>
<accession>A0A7C4AQW3</accession>
<dbReference type="AlphaFoldDB" id="A0A7C4AQW3"/>
<protein>
    <submittedName>
        <fullName evidence="3">Carotenoid 1,2-hydratase</fullName>
    </submittedName>
</protein>
<dbReference type="PANTHER" id="PTHR38591">
    <property type="entry name" value="HYDROLASE"/>
    <property type="match status" value="1"/>
</dbReference>
<comment type="caution">
    <text evidence="3">The sequence shown here is derived from an EMBL/GenBank/DDBJ whole genome shotgun (WGS) entry which is preliminary data.</text>
</comment>
<dbReference type="InterPro" id="IPR023374">
    <property type="entry name" value="AttH-like_dom_sf"/>
</dbReference>
<reference evidence="3" key="1">
    <citation type="journal article" date="2020" name="mSystems">
        <title>Genome- and Community-Level Interaction Insights into Carbon Utilization and Element Cycling Functions of Hydrothermarchaeota in Hydrothermal Sediment.</title>
        <authorList>
            <person name="Zhou Z."/>
            <person name="Liu Y."/>
            <person name="Xu W."/>
            <person name="Pan J."/>
            <person name="Luo Z.H."/>
            <person name="Li M."/>
        </authorList>
    </citation>
    <scope>NUCLEOTIDE SEQUENCE [LARGE SCALE GENOMIC DNA]</scope>
    <source>
        <strain evidence="3">SpSt-769</strain>
    </source>
</reference>
<dbReference type="SUPFAM" id="SSF159245">
    <property type="entry name" value="AttH-like"/>
    <property type="match status" value="1"/>
</dbReference>
<evidence type="ECO:0000313" key="3">
    <source>
        <dbReference type="EMBL" id="HGH60400.1"/>
    </source>
</evidence>
<gene>
    <name evidence="3" type="ORF">ENV54_03770</name>
</gene>
<dbReference type="Pfam" id="PF17186">
    <property type="entry name" value="Lipocalin_9"/>
    <property type="match status" value="1"/>
</dbReference>
<feature type="chain" id="PRO_5028233386" evidence="1">
    <location>
        <begin position="22"/>
        <end position="366"/>
    </location>
</feature>